<dbReference type="AlphaFoldDB" id="A0A1H2Z651"/>
<gene>
    <name evidence="3" type="ORF">SAMN05421504_102391</name>
</gene>
<sequence>MTGRTPDGDGTFAPLAQDTFADPLSGLAGAGPQAGDEHPRLRVATPVQPDADAVRAMVNAALLAEQKNGDGNGAAPSSALPQPFTPGEVPVEQPLGMLPQQRTWPVRTPQILRQAKWPKGRAAAAEPVSDEDEEVPRKRPPSRRLPTLKLSKPSSNSAGVIVAVVLMIVFAIVAIQLLVSLFGSIAGIFS</sequence>
<keyword evidence="2" id="KW-0472">Membrane</keyword>
<dbReference type="EMBL" id="FNON01000002">
    <property type="protein sequence ID" value="SDX12821.1"/>
    <property type="molecule type" value="Genomic_DNA"/>
</dbReference>
<organism evidence="3 4">
    <name type="scientific">Amycolatopsis xylanica</name>
    <dbReference type="NCBI Taxonomy" id="589385"/>
    <lineage>
        <taxon>Bacteria</taxon>
        <taxon>Bacillati</taxon>
        <taxon>Actinomycetota</taxon>
        <taxon>Actinomycetes</taxon>
        <taxon>Pseudonocardiales</taxon>
        <taxon>Pseudonocardiaceae</taxon>
        <taxon>Amycolatopsis</taxon>
    </lineage>
</organism>
<protein>
    <submittedName>
        <fullName evidence="3">Uncharacterized protein</fullName>
    </submittedName>
</protein>
<name>A0A1H2Z651_9PSEU</name>
<evidence type="ECO:0000256" key="1">
    <source>
        <dbReference type="SAM" id="MobiDB-lite"/>
    </source>
</evidence>
<reference evidence="3 4" key="1">
    <citation type="submission" date="2016-10" db="EMBL/GenBank/DDBJ databases">
        <authorList>
            <person name="de Groot N.N."/>
        </authorList>
    </citation>
    <scope>NUCLEOTIDE SEQUENCE [LARGE SCALE GENOMIC DNA]</scope>
    <source>
        <strain evidence="3 4">CPCC 202699</strain>
    </source>
</reference>
<evidence type="ECO:0000313" key="4">
    <source>
        <dbReference type="Proteomes" id="UP000199515"/>
    </source>
</evidence>
<accession>A0A1H2Z651</accession>
<dbReference type="RefSeq" id="WP_091289054.1">
    <property type="nucleotide sequence ID" value="NZ_FNON01000002.1"/>
</dbReference>
<feature type="region of interest" description="Disordered" evidence="1">
    <location>
        <begin position="64"/>
        <end position="154"/>
    </location>
</feature>
<feature type="region of interest" description="Disordered" evidence="1">
    <location>
        <begin position="1"/>
        <end position="45"/>
    </location>
</feature>
<evidence type="ECO:0000313" key="3">
    <source>
        <dbReference type="EMBL" id="SDX12821.1"/>
    </source>
</evidence>
<proteinExistence type="predicted"/>
<keyword evidence="2" id="KW-1133">Transmembrane helix</keyword>
<keyword evidence="4" id="KW-1185">Reference proteome</keyword>
<dbReference type="Proteomes" id="UP000199515">
    <property type="component" value="Unassembled WGS sequence"/>
</dbReference>
<evidence type="ECO:0000256" key="2">
    <source>
        <dbReference type="SAM" id="Phobius"/>
    </source>
</evidence>
<feature type="transmembrane region" description="Helical" evidence="2">
    <location>
        <begin position="158"/>
        <end position="189"/>
    </location>
</feature>
<dbReference type="STRING" id="589385.SAMN05421504_102391"/>
<keyword evidence="2" id="KW-0812">Transmembrane</keyword>
<dbReference type="OrthoDB" id="3616706at2"/>